<gene>
    <name evidence="2" type="ORF">CGOC_LOCUS11103</name>
</gene>
<evidence type="ECO:0000313" key="2">
    <source>
        <dbReference type="EMBL" id="VDN28920.1"/>
    </source>
</evidence>
<sequence>CGLSSATVPLLPSKSVFTDEAEADVVFDGVTNAVIVPSHTVPGNLAVKLLKYVVCQEIAILYVKFLLAEVIPDKFSLSFSMKHAAGTKDDQKNKKNILCESDEDGMNRHHFAVYVRHCKLEVVLRREAGSKAEFRAAEWRWATPQSGHLRFPSPPNDRKDRKSPKNSVFRDFYANT</sequence>
<dbReference type="GO" id="GO:0050806">
    <property type="term" value="P:positive regulation of synaptic transmission"/>
    <property type="evidence" value="ECO:0007669"/>
    <property type="project" value="TreeGrafter"/>
</dbReference>
<dbReference type="GO" id="GO:0045211">
    <property type="term" value="C:postsynaptic membrane"/>
    <property type="evidence" value="ECO:0007669"/>
    <property type="project" value="TreeGrafter"/>
</dbReference>
<protein>
    <submittedName>
        <fullName evidence="2">Uncharacterized protein</fullName>
    </submittedName>
</protein>
<dbReference type="Proteomes" id="UP000271889">
    <property type="component" value="Unassembled WGS sequence"/>
</dbReference>
<reference evidence="2 3" key="1">
    <citation type="submission" date="2018-11" db="EMBL/GenBank/DDBJ databases">
        <authorList>
            <consortium name="Pathogen Informatics"/>
        </authorList>
    </citation>
    <scope>NUCLEOTIDE SEQUENCE [LARGE SCALE GENOMIC DNA]</scope>
</reference>
<dbReference type="OrthoDB" id="10012272at2759"/>
<feature type="region of interest" description="Disordered" evidence="1">
    <location>
        <begin position="147"/>
        <end position="166"/>
    </location>
</feature>
<evidence type="ECO:0000256" key="1">
    <source>
        <dbReference type="SAM" id="MobiDB-lite"/>
    </source>
</evidence>
<feature type="non-terminal residue" evidence="2">
    <location>
        <position position="1"/>
    </location>
</feature>
<proteinExistence type="predicted"/>
<dbReference type="PANTHER" id="PTHR14139">
    <property type="entry name" value="CALSYNTENIN"/>
    <property type="match status" value="1"/>
</dbReference>
<dbReference type="EMBL" id="UYRV01114491">
    <property type="protein sequence ID" value="VDN28920.1"/>
    <property type="molecule type" value="Genomic_DNA"/>
</dbReference>
<keyword evidence="3" id="KW-1185">Reference proteome</keyword>
<dbReference type="PANTHER" id="PTHR14139:SF2">
    <property type="entry name" value="CALSYNTENIN-1"/>
    <property type="match status" value="1"/>
</dbReference>
<dbReference type="GO" id="GO:0051965">
    <property type="term" value="P:positive regulation of synapse assembly"/>
    <property type="evidence" value="ECO:0007669"/>
    <property type="project" value="TreeGrafter"/>
</dbReference>
<accession>A0A3P7MQH0</accession>
<dbReference type="AlphaFoldDB" id="A0A3P7MQH0"/>
<name>A0A3P7MQH0_CYLGO</name>
<dbReference type="GO" id="GO:0009986">
    <property type="term" value="C:cell surface"/>
    <property type="evidence" value="ECO:0007669"/>
    <property type="project" value="TreeGrafter"/>
</dbReference>
<organism evidence="2 3">
    <name type="scientific">Cylicostephanus goldi</name>
    <name type="common">Nematode worm</name>
    <dbReference type="NCBI Taxonomy" id="71465"/>
    <lineage>
        <taxon>Eukaryota</taxon>
        <taxon>Metazoa</taxon>
        <taxon>Ecdysozoa</taxon>
        <taxon>Nematoda</taxon>
        <taxon>Chromadorea</taxon>
        <taxon>Rhabditida</taxon>
        <taxon>Rhabditina</taxon>
        <taxon>Rhabditomorpha</taxon>
        <taxon>Strongyloidea</taxon>
        <taxon>Strongylidae</taxon>
        <taxon>Cylicostephanus</taxon>
    </lineage>
</organism>
<evidence type="ECO:0000313" key="3">
    <source>
        <dbReference type="Proteomes" id="UP000271889"/>
    </source>
</evidence>